<feature type="compositionally biased region" description="Low complexity" evidence="1">
    <location>
        <begin position="7"/>
        <end position="37"/>
    </location>
</feature>
<gene>
    <name evidence="2" type="ORF">E1295_02160</name>
</gene>
<dbReference type="RefSeq" id="WP_132627934.1">
    <property type="nucleotide sequence ID" value="NZ_SMLD01000003.1"/>
</dbReference>
<evidence type="ECO:0000313" key="2">
    <source>
        <dbReference type="EMBL" id="TDE59715.1"/>
    </source>
</evidence>
<evidence type="ECO:0000256" key="1">
    <source>
        <dbReference type="SAM" id="MobiDB-lite"/>
    </source>
</evidence>
<name>A0A4R5FXH1_9ACTN</name>
<organism evidence="2 3">
    <name type="scientific">Nonomuraea mesophila</name>
    <dbReference type="NCBI Taxonomy" id="2530382"/>
    <lineage>
        <taxon>Bacteria</taxon>
        <taxon>Bacillati</taxon>
        <taxon>Actinomycetota</taxon>
        <taxon>Actinomycetes</taxon>
        <taxon>Streptosporangiales</taxon>
        <taxon>Streptosporangiaceae</taxon>
        <taxon>Nonomuraea</taxon>
    </lineage>
</organism>
<evidence type="ECO:0000313" key="3">
    <source>
        <dbReference type="Proteomes" id="UP000295136"/>
    </source>
</evidence>
<dbReference type="Proteomes" id="UP000295136">
    <property type="component" value="Unassembled WGS sequence"/>
</dbReference>
<dbReference type="AlphaFoldDB" id="A0A4R5FXH1"/>
<dbReference type="EMBL" id="SMLD01000003">
    <property type="protein sequence ID" value="TDE59715.1"/>
    <property type="molecule type" value="Genomic_DNA"/>
</dbReference>
<keyword evidence="3" id="KW-1185">Reference proteome</keyword>
<feature type="region of interest" description="Disordered" evidence="1">
    <location>
        <begin position="1"/>
        <end position="39"/>
    </location>
</feature>
<reference evidence="2 3" key="1">
    <citation type="submission" date="2019-03" db="EMBL/GenBank/DDBJ databases">
        <title>Draft genome sequences of novel Actinobacteria.</title>
        <authorList>
            <person name="Sahin N."/>
            <person name="Ay H."/>
            <person name="Saygin H."/>
        </authorList>
    </citation>
    <scope>NUCLEOTIDE SEQUENCE [LARGE SCALE GENOMIC DNA]</scope>
    <source>
        <strain evidence="2 3">6K102</strain>
    </source>
</reference>
<protein>
    <submittedName>
        <fullName evidence="2">Uncharacterized protein</fullName>
    </submittedName>
</protein>
<proteinExistence type="predicted"/>
<accession>A0A4R5FXH1</accession>
<sequence length="205" mass="22439">MRCPDLAAAARSPSTTTTTATPATPTTAAGATPDARTSPATRELEFYVTGDVRLISLTYTLNGRATTLRDDPGKPPGHPVAAALSLSRGPRQVAGSGGRFRIRDRQRLQCFPTQQRREQRSRALLRVFDRGLYHWIRHHTFSREPERAWRRRITGVLHRAACVRQVQSNAAAGEIEARAAGDTYRGILVGITLIERDNAGEGGEA</sequence>
<comment type="caution">
    <text evidence="2">The sequence shown here is derived from an EMBL/GenBank/DDBJ whole genome shotgun (WGS) entry which is preliminary data.</text>
</comment>